<protein>
    <submittedName>
        <fullName evidence="2">Nuclease-related domain-containing protein</fullName>
    </submittedName>
</protein>
<gene>
    <name evidence="2" type="ORF">RKA07_03890</name>
</gene>
<evidence type="ECO:0000313" key="2">
    <source>
        <dbReference type="EMBL" id="MDS1309246.1"/>
    </source>
</evidence>
<dbReference type="RefSeq" id="WP_310965635.1">
    <property type="nucleotide sequence ID" value="NZ_JAVMBO010000007.1"/>
</dbReference>
<dbReference type="InterPro" id="IPR011335">
    <property type="entry name" value="Restrct_endonuc-II-like"/>
</dbReference>
<comment type="caution">
    <text evidence="2">The sequence shown here is derived from an EMBL/GenBank/DDBJ whole genome shotgun (WGS) entry which is preliminary data.</text>
</comment>
<accession>A0ABU2HDV1</accession>
<dbReference type="SUPFAM" id="SSF52980">
    <property type="entry name" value="Restriction endonuclease-like"/>
    <property type="match status" value="1"/>
</dbReference>
<evidence type="ECO:0000313" key="3">
    <source>
        <dbReference type="Proteomes" id="UP001267407"/>
    </source>
</evidence>
<evidence type="ECO:0000259" key="1">
    <source>
        <dbReference type="Pfam" id="PF08378"/>
    </source>
</evidence>
<dbReference type="Pfam" id="PF08378">
    <property type="entry name" value="NERD"/>
    <property type="match status" value="1"/>
</dbReference>
<reference evidence="2" key="1">
    <citation type="submission" date="2023-09" db="EMBL/GenBank/DDBJ databases">
        <title>Marinobacter sediminicola sp. nov. and Marinobacter maritimum sp. nov., isolated from marine sediment.</title>
        <authorList>
            <person name="An J."/>
        </authorList>
    </citation>
    <scope>NUCLEOTIDE SEQUENCE</scope>
    <source>
        <strain evidence="2">F60267</strain>
    </source>
</reference>
<keyword evidence="3" id="KW-1185">Reference proteome</keyword>
<dbReference type="EMBL" id="JAVMBO010000007">
    <property type="protein sequence ID" value="MDS1309246.1"/>
    <property type="molecule type" value="Genomic_DNA"/>
</dbReference>
<dbReference type="InterPro" id="IPR011528">
    <property type="entry name" value="NERD"/>
</dbReference>
<feature type="domain" description="NERD" evidence="1">
    <location>
        <begin position="538"/>
        <end position="624"/>
    </location>
</feature>
<dbReference type="Proteomes" id="UP001267407">
    <property type="component" value="Unassembled WGS sequence"/>
</dbReference>
<sequence length="725" mass="82429">MPKADYGFAPRMMDASPCTPYYEARWSFYAATLGNAASADECLHDFLDGKPAGKYSRRERAAGLLCLDFWWHPSVLKDAKLPSVGLSQVLWVLDEIDNSLLDHLAQSNPEILRWAIRHSKLFTRTDSKVLNHLKSSTSGPDWSDFFSVCDLLLKQFEPFDQLIEEAEKRLKPLSLLDLLSYLSILAYSSLDKGDHDTQQEWAVYERIIHRKLLHCSERDFQLTEKTLGKSLKHHLSPLLFPGAASKEKCITNLESVAVLVSAMKERLDYEATVDAFSFDNEVQYQWKPGHPVTFRAYPDNACRWQQTEEKTLLLWHYWLRRAVDEFVASGMAGSAIGNPENHEANQLAWIKAIRGRLIMQTVFGFSDKIALEDGAEVDLHQVLLASELSSAFFSASFLEPYRRFRSHTDSTISALGALAFEGMLAGENRFPMTWSELPEKIRRIRSWTVSRALPKGSPAAAKAILAFWTVDLRQLSAQMKSNPHAPAPKLHEQPFHKIGRYSFQFPWVVGQQNNLVAAINTLRRVGVRRPELRNETARVENRLAEALRSQGFSVVVGYQPPVRNGDDAGEIDLICHLDGVILLLEVKSGFIRSSKHEVWMHRTNTLRKAARQLRRKRHVLETILLRHPDASLKEALKLPSTDRELTLHSWIVDTSIECDGESIDNFRIVSREVLEFALKDQKHYLQPLDTETEPEPRTLYPAGFSAQAFVDVITGEVTWEGLLTD</sequence>
<proteinExistence type="predicted"/>
<organism evidence="2 3">
    <name type="scientific">Marinobacter xiaoshiensis</name>
    <dbReference type="NCBI Taxonomy" id="3073652"/>
    <lineage>
        <taxon>Bacteria</taxon>
        <taxon>Pseudomonadati</taxon>
        <taxon>Pseudomonadota</taxon>
        <taxon>Gammaproteobacteria</taxon>
        <taxon>Pseudomonadales</taxon>
        <taxon>Marinobacteraceae</taxon>
        <taxon>Marinobacter</taxon>
    </lineage>
</organism>
<name>A0ABU2HDV1_9GAMM</name>